<organism evidence="3">
    <name type="scientific">Bradyrhizobium sp. LLZ17</name>
    <dbReference type="NCBI Taxonomy" id="3239388"/>
    <lineage>
        <taxon>Bacteria</taxon>
        <taxon>Pseudomonadati</taxon>
        <taxon>Pseudomonadota</taxon>
        <taxon>Alphaproteobacteria</taxon>
        <taxon>Hyphomicrobiales</taxon>
        <taxon>Nitrobacteraceae</taxon>
        <taxon>Bradyrhizobium</taxon>
    </lineage>
</organism>
<gene>
    <name evidence="3" type="ORF">AB8Z38_30520</name>
</gene>
<evidence type="ECO:0000256" key="1">
    <source>
        <dbReference type="SAM" id="MobiDB-lite"/>
    </source>
</evidence>
<dbReference type="AlphaFoldDB" id="A0AB39XIM8"/>
<keyword evidence="2" id="KW-1133">Transmembrane helix</keyword>
<dbReference type="RefSeq" id="WP_369721324.1">
    <property type="nucleotide sequence ID" value="NZ_CP165734.1"/>
</dbReference>
<keyword evidence="2" id="KW-0812">Transmembrane</keyword>
<evidence type="ECO:0000256" key="2">
    <source>
        <dbReference type="SAM" id="Phobius"/>
    </source>
</evidence>
<proteinExistence type="predicted"/>
<reference evidence="3" key="1">
    <citation type="submission" date="2024-08" db="EMBL/GenBank/DDBJ databases">
        <authorList>
            <person name="Chaddad Z."/>
            <person name="Lamrabet M."/>
            <person name="Bouhnik O."/>
            <person name="Alami S."/>
            <person name="Wipf D."/>
            <person name="Courty P.E."/>
            <person name="Missbah El Idrissi M."/>
        </authorList>
    </citation>
    <scope>NUCLEOTIDE SEQUENCE</scope>
    <source>
        <strain evidence="3">LLZ17</strain>
    </source>
</reference>
<dbReference type="EMBL" id="CP165734">
    <property type="protein sequence ID" value="XDV56888.1"/>
    <property type="molecule type" value="Genomic_DNA"/>
</dbReference>
<sequence>MSNAKAKSSASNSANPPATESSTHTLRKPVTYWAGVVTGVAIVVSALGYSAVSLGQFAWTHSSKISEAVGDAAKHALIESAHATAPSNLVPDTMYLTMFYKNKLPHTQTWALHAKGRDELSGEIAPLESSNKVLVHGYYRANTVAFLYASANPTRPGLGTFILRQKQTPTESDPPMFQGIAVVHECECSDGTATHAGPFVEVPAILTAKPTPPEDLAKILNEIETQELMPTPKAKT</sequence>
<accession>A0AB39XIM8</accession>
<keyword evidence="2" id="KW-0472">Membrane</keyword>
<feature type="transmembrane region" description="Helical" evidence="2">
    <location>
        <begin position="30"/>
        <end position="52"/>
    </location>
</feature>
<name>A0AB39XIM8_9BRAD</name>
<protein>
    <submittedName>
        <fullName evidence="3">Uncharacterized protein</fullName>
    </submittedName>
</protein>
<feature type="region of interest" description="Disordered" evidence="1">
    <location>
        <begin position="1"/>
        <end position="24"/>
    </location>
</feature>
<feature type="compositionally biased region" description="Low complexity" evidence="1">
    <location>
        <begin position="1"/>
        <end position="18"/>
    </location>
</feature>
<evidence type="ECO:0000313" key="3">
    <source>
        <dbReference type="EMBL" id="XDV56888.1"/>
    </source>
</evidence>